<dbReference type="InterPro" id="IPR035965">
    <property type="entry name" value="PAS-like_dom_sf"/>
</dbReference>
<dbReference type="Gene3D" id="3.30.450.20">
    <property type="entry name" value="PAS domain"/>
    <property type="match status" value="1"/>
</dbReference>
<dbReference type="SUPFAM" id="SSF55785">
    <property type="entry name" value="PYP-like sensor domain (PAS domain)"/>
    <property type="match status" value="1"/>
</dbReference>
<dbReference type="Proteomes" id="UP000510821">
    <property type="component" value="Chromosome"/>
</dbReference>
<dbReference type="AlphaFoldDB" id="A0A7D6B9L8"/>
<name>A0A7D6B9L8_FERL1</name>
<gene>
    <name evidence="1" type="ORF">Sv326_0202</name>
</gene>
<dbReference type="KEGG" id="flt:Sv326_0202"/>
<sequence length="128" mass="15150">MIENLPKEYLDDILDTLPFEISFIDANETVRYFNKEGRREIFQRPASVIGRTVQKCHPEKSLVAVNRILYEFRSGKRDSAEFWIDLDGRKIYIRYFAVRSRKGEYRGCIEVTQDITNIQKITGEKRLL</sequence>
<dbReference type="EMBL" id="CP058998">
    <property type="protein sequence ID" value="QLJ52377.1"/>
    <property type="molecule type" value="Genomic_DNA"/>
</dbReference>
<evidence type="ECO:0000313" key="1">
    <source>
        <dbReference type="EMBL" id="QLJ52377.1"/>
    </source>
</evidence>
<protein>
    <submittedName>
        <fullName evidence="1">Diguanylate cyclase</fullName>
    </submittedName>
</protein>
<dbReference type="Pfam" id="PF13596">
    <property type="entry name" value="PAS_10"/>
    <property type="match status" value="1"/>
</dbReference>
<accession>A0A7D6B9L8</accession>
<reference evidence="2" key="1">
    <citation type="submission" date="2020-07" db="EMBL/GenBank/DDBJ databases">
        <title>Metabolic diversity and evolutionary history of the archaeal phylum ###Micrarchaeota### uncovered from a freshwater lake metagenome.</title>
        <authorList>
            <person name="Kadnikov V.V."/>
            <person name="Savvichev A.S."/>
            <person name="Mardanov A.V."/>
            <person name="Beletsky A.V."/>
            <person name="Chupakov A.V."/>
            <person name="Kokryatskaya N.M."/>
            <person name="Pimenov N.V."/>
            <person name="Ravin N.V."/>
        </authorList>
    </citation>
    <scope>NUCLEOTIDE SEQUENCE [LARGE SCALE GENOMIC DNA]</scope>
</reference>
<proteinExistence type="predicted"/>
<dbReference type="InterPro" id="IPR000014">
    <property type="entry name" value="PAS"/>
</dbReference>
<organism evidence="1 2">
    <name type="scientific">Fermentimicrarchaeum limneticum</name>
    <dbReference type="NCBI Taxonomy" id="2795018"/>
    <lineage>
        <taxon>Archaea</taxon>
        <taxon>Candidatus Micrarchaeota</taxon>
        <taxon>Candidatus Fermentimicrarchaeales</taxon>
        <taxon>Candidatus Fermentimicrarchaeaceae</taxon>
        <taxon>Candidatus Fermentimicrarchaeum</taxon>
    </lineage>
</organism>
<evidence type="ECO:0000313" key="2">
    <source>
        <dbReference type="Proteomes" id="UP000510821"/>
    </source>
</evidence>
<dbReference type="NCBIfam" id="TIGR00229">
    <property type="entry name" value="sensory_box"/>
    <property type="match status" value="1"/>
</dbReference>